<dbReference type="Proteomes" id="UP000078529">
    <property type="component" value="Unassembled WGS sequence"/>
</dbReference>
<evidence type="ECO:0000313" key="5">
    <source>
        <dbReference type="Proteomes" id="UP000078529"/>
    </source>
</evidence>
<dbReference type="EMBL" id="LDQA01000040">
    <property type="protein sequence ID" value="KTR04172.1"/>
    <property type="molecule type" value="Genomic_DNA"/>
</dbReference>
<name>A0A175R5V5_9HYPH</name>
<dbReference type="OrthoDB" id="9800666at2"/>
<feature type="signal peptide" evidence="1">
    <location>
        <begin position="1"/>
        <end position="22"/>
    </location>
</feature>
<dbReference type="GO" id="GO:0043448">
    <property type="term" value="P:alkane catabolic process"/>
    <property type="evidence" value="ECO:0007669"/>
    <property type="project" value="TreeGrafter"/>
</dbReference>
<keyword evidence="1" id="KW-0732">Signal</keyword>
<organism evidence="2 4">
    <name type="scientific">Aureimonas ureilytica</name>
    <dbReference type="NCBI Taxonomy" id="401562"/>
    <lineage>
        <taxon>Bacteria</taxon>
        <taxon>Pseudomonadati</taxon>
        <taxon>Pseudomonadota</taxon>
        <taxon>Alphaproteobacteria</taxon>
        <taxon>Hyphomicrobiales</taxon>
        <taxon>Aurantimonadaceae</taxon>
        <taxon>Aureimonas</taxon>
    </lineage>
</organism>
<evidence type="ECO:0000256" key="1">
    <source>
        <dbReference type="SAM" id="SignalP"/>
    </source>
</evidence>
<dbReference type="PANTHER" id="PTHR39335">
    <property type="entry name" value="BLL4220 PROTEIN"/>
    <property type="match status" value="1"/>
</dbReference>
<keyword evidence="5" id="KW-1185">Reference proteome</keyword>
<dbReference type="EMBL" id="LDPZ01000053">
    <property type="protein sequence ID" value="KTQ85799.1"/>
    <property type="molecule type" value="Genomic_DNA"/>
</dbReference>
<dbReference type="InterPro" id="IPR014558">
    <property type="entry name" value="UCP029720"/>
</dbReference>
<sequence>MTKPFLMLAGALFVLASPAAQAEDMAGGAIKEVQTAKGEVLADAKGMTLYTFDKDQNGVSACYDDCAKKWPPLLAAKGAKEEGELTLAKRRDGALQWAHEGMPLYLWQNDKKPGDVTGDGVGGVWHVAKD</sequence>
<keyword evidence="2" id="KW-0449">Lipoprotein</keyword>
<dbReference type="InterPro" id="IPR005297">
    <property type="entry name" value="Lipoprotein_repeat"/>
</dbReference>
<dbReference type="Pfam" id="PF03640">
    <property type="entry name" value="Lipoprotein_15"/>
    <property type="match status" value="2"/>
</dbReference>
<dbReference type="Proteomes" id="UP000078272">
    <property type="component" value="Unassembled WGS sequence"/>
</dbReference>
<comment type="caution">
    <text evidence="2">The sequence shown here is derived from an EMBL/GenBank/DDBJ whole genome shotgun (WGS) entry which is preliminary data.</text>
</comment>
<feature type="chain" id="PRO_5010454925" evidence="1">
    <location>
        <begin position="23"/>
        <end position="130"/>
    </location>
</feature>
<dbReference type="PATRIC" id="fig|401562.3.peg.3899"/>
<evidence type="ECO:0000313" key="2">
    <source>
        <dbReference type="EMBL" id="KTQ85799.1"/>
    </source>
</evidence>
<evidence type="ECO:0000313" key="4">
    <source>
        <dbReference type="Proteomes" id="UP000078272"/>
    </source>
</evidence>
<reference evidence="4 5" key="1">
    <citation type="journal article" date="2016" name="Front. Microbiol.">
        <title>Genomic Resource of Rice Seed Associated Bacteria.</title>
        <authorList>
            <person name="Midha S."/>
            <person name="Bansal K."/>
            <person name="Sharma S."/>
            <person name="Kumar N."/>
            <person name="Patil P.P."/>
            <person name="Chaudhry V."/>
            <person name="Patil P.B."/>
        </authorList>
    </citation>
    <scope>NUCLEOTIDE SEQUENCE [LARGE SCALE GENOMIC DNA]</scope>
    <source>
        <strain evidence="2 4">NS226</strain>
        <strain evidence="3 5">NS365</strain>
    </source>
</reference>
<proteinExistence type="predicted"/>
<dbReference type="RefSeq" id="WP_058601285.1">
    <property type="nucleotide sequence ID" value="NZ_LDPZ01000053.1"/>
</dbReference>
<dbReference type="AlphaFoldDB" id="A0A175R5V5"/>
<protein>
    <submittedName>
        <fullName evidence="2">Lipoprotein</fullName>
    </submittedName>
</protein>
<dbReference type="PANTHER" id="PTHR39335:SF1">
    <property type="entry name" value="BLL4220 PROTEIN"/>
    <property type="match status" value="1"/>
</dbReference>
<accession>A0A175R5V5</accession>
<dbReference type="PIRSF" id="PIRSF029720">
    <property type="entry name" value="UCP029720"/>
    <property type="match status" value="1"/>
</dbReference>
<evidence type="ECO:0000313" key="3">
    <source>
        <dbReference type="EMBL" id="KTR04172.1"/>
    </source>
</evidence>
<gene>
    <name evidence="2" type="ORF">NS226_18940</name>
    <name evidence="3" type="ORF">NS365_15965</name>
</gene>
<dbReference type="STRING" id="401562.NS365_15965"/>